<feature type="region of interest" description="Disordered" evidence="1">
    <location>
        <begin position="977"/>
        <end position="997"/>
    </location>
</feature>
<dbReference type="InterPro" id="IPR045852">
    <property type="entry name" value="UNC80_central"/>
</dbReference>
<feature type="compositionally biased region" description="Polar residues" evidence="1">
    <location>
        <begin position="143"/>
        <end position="155"/>
    </location>
</feature>
<dbReference type="OrthoDB" id="5584001at2759"/>
<sequence>MFRSDVDPFSPARFEHAPQGSSHTKGSKTPDGGRESPALRWDQLRQHVLPPSRPQTPTQVPRPPSAASNRPTTPKPSRFPKLGFRQVVDQVKEVGENRKFADEISRVCFAIRYTEAEAPRGKNEKDGSQSTIAGGSSIALPFMSNTNTLNNTGATKKSDKRQSTAPGFPTVHKRVSLKALYQLLLYNSAPSPETNFSTYLPHEDQVLSTLLGPFTVPSRSPKWEEERSIAVDTFELISKGWLVRDEATSLQRCIWCCRAAMIPSSTTRTRILALIWRLTAPGERTKAYSIHAFQTISHHLLMTLAFLHAPQSGTFNENESQSLRDIIKKFISGSYGELSESQVEEEYGVVWLPEDSRSALRTAIFLEALAKCLENCSHVTRVWLLLNAVEDYWEQPSQTQPFTALQSIVHARKLNTFCKASSVLLQEKSLDPGEKLAAAQQIVTLLQNRVMPETHLVDQTTALTCRGYIAQVVLELLSLDNAKEIVRWAATQACRWLHDEDSQWRASFDKTLSRAISDNPWPGVVQLFARILDQLPDRDRKTVVATALPLLNDRILNDPPPYPNIELGNLLNSLSRQYPPIFFKPLFLCAASNKELTVVNHLCTLVVYSKFVEDLWFRDAEMMSIALLSDIGASNEVSELYSEGVLWGVARLGQTMLMVEFIGRLQALRQRKETSAVSTDITYRFIVSLESRLSILIEAKEEKAQIPPSQRALLCMMFRELRLISKSLKPALWLGRTIQWFIKFFEDEDAVDDLEQESIGTMELVQGLFNAARDSAHRTQNRRTTLLLSTTQYSAPQGISAIDESVLNLGSLFQEREPLIQGLVKGFISKALKLLVAVSPLLSEDDYLELGPILWEHCLATNVDSPSTAPACFLLMQCAEKTTLRFLAVIEVDIQSSDERTRSEAVQKMGVLVNWRFQIMSQNHISDRTHRPFKMARLPLPFVATDMGTTLYVPTEDTSDAHEQEIPAELRKQLADLGWVEDNAGPTDPQRERRRTPMSLLPITQLEKMEFSANLNDTSAFSNTASGGTSPFPSPSPRRGLKPQREGEDPGLLRRSSTSGGFQSTQKRRAIFVPPLTLIFVRMSKLIYDPNCLVAAATRGILFDLMRNDPPLLTRPVVDLLSGEDRNVSAAATTFSTYLHAHQILPPAMTHNIFNNIMGFLKYASRQLDSAETLREYALTLPILATTITQVNGMNMKEIRRSKSDPYVVPSGAFWFADSAPKGPMFPRGLEDFANPFEDSDFTTRVVLTTIIRTSQNLLYLAMLKRSSQDVTLIRKHATRLVLPSLTPESLDPRPLDLTEMLPSTSPVNPPETTIEIYSSIFARSHLMLVAQIFRSMSRHLSDRNELALWIDGINKILCKHGHEIGIVGHALIALMVATTRFRRLFTTGTAYTLFMPVLIKVYAEATHPGIRPAIEYAVNRFYALHKEAFLYQSLGAIGKLTMLPACDGPSLARSVYNLFFSLTKGSSALIIDAAGIHNINKSQEREALMVNTAEEKPQTFLAGLRKTESQTNAQLSTLFPEEYETDRLRMDNFIRLFLTVIAHDLSIIRAQNYLRLLRLLTTHLYQCSSSARNVLVEGIGALGSILLKGVAKSKITEAAMPRTADDYTLLPSHSNMESHTVEQASVQSDLKAMRVDYLSLVVAFAKADGDVSSKVAQRAIDIFKIILKDPPSDANQSMATLLSDFVETILIREELREPKAAAIFLKGLAPLLMYAPTIDMTGIFTTIHRLTLSQPHASYRGLSQVIVGEICTAGLAACEVAASANNLQKLPYRTALVRLVTDCVFLEGADIIAEIEKRTPTFAFLAGVVLPIALAMKTDAQINADGLRTQERHRSVLASAWLRLLFYIVAACRRSVRPETLPATKSRDKNAQNDRAQIKAKLSVFVIALQVLKIIVIRAEDDISAAMPGIWQRVGSFLKDMLTDGNADFAGRMEISSAVNSPMASPRVSAQFESPSMAFGNSASANGLRISIQDNFIFSRPRVIDYVLWSVLEFLWAYRTPLRLQLHLLTTEKMIAIDNDLRRIQHPSSTGSARKWRLSSVFSKVRSRASGMAPSPDASPRLSAMNSASFLEPTPTFLDVRRPGYQVSPISPSERRPFGAPQIVHLGPTSASAFHDPPPSPGGLPSAVKSLVRPIKIRSPKLAEATYRRIRGVQALMGYELLLPLPVGLHEEEDEVLKTWTRSQALLAISTETKDLLDEFEQTAVLADDDDDDVIDFNLEVPDNTTSATTSPKQSAFTFSA</sequence>
<name>A0A5C3KZI0_COPMA</name>
<dbReference type="InterPro" id="IPR016024">
    <property type="entry name" value="ARM-type_fold"/>
</dbReference>
<gene>
    <name evidence="4" type="ORF">FA15DRAFT_589155</name>
</gene>
<organism evidence="4 5">
    <name type="scientific">Coprinopsis marcescibilis</name>
    <name type="common">Agaric fungus</name>
    <name type="synonym">Psathyrella marcescibilis</name>
    <dbReference type="NCBI Taxonomy" id="230819"/>
    <lineage>
        <taxon>Eukaryota</taxon>
        <taxon>Fungi</taxon>
        <taxon>Dikarya</taxon>
        <taxon>Basidiomycota</taxon>
        <taxon>Agaricomycotina</taxon>
        <taxon>Agaricomycetes</taxon>
        <taxon>Agaricomycetidae</taxon>
        <taxon>Agaricales</taxon>
        <taxon>Agaricineae</taxon>
        <taxon>Psathyrellaceae</taxon>
        <taxon>Coprinopsis</taxon>
    </lineage>
</organism>
<reference evidence="4 5" key="1">
    <citation type="journal article" date="2019" name="Nat. Ecol. Evol.">
        <title>Megaphylogeny resolves global patterns of mushroom evolution.</title>
        <authorList>
            <person name="Varga T."/>
            <person name="Krizsan K."/>
            <person name="Foldi C."/>
            <person name="Dima B."/>
            <person name="Sanchez-Garcia M."/>
            <person name="Sanchez-Ramirez S."/>
            <person name="Szollosi G.J."/>
            <person name="Szarkandi J.G."/>
            <person name="Papp V."/>
            <person name="Albert L."/>
            <person name="Andreopoulos W."/>
            <person name="Angelini C."/>
            <person name="Antonin V."/>
            <person name="Barry K.W."/>
            <person name="Bougher N.L."/>
            <person name="Buchanan P."/>
            <person name="Buyck B."/>
            <person name="Bense V."/>
            <person name="Catcheside P."/>
            <person name="Chovatia M."/>
            <person name="Cooper J."/>
            <person name="Damon W."/>
            <person name="Desjardin D."/>
            <person name="Finy P."/>
            <person name="Geml J."/>
            <person name="Haridas S."/>
            <person name="Hughes K."/>
            <person name="Justo A."/>
            <person name="Karasinski D."/>
            <person name="Kautmanova I."/>
            <person name="Kiss B."/>
            <person name="Kocsube S."/>
            <person name="Kotiranta H."/>
            <person name="LaButti K.M."/>
            <person name="Lechner B.E."/>
            <person name="Liimatainen K."/>
            <person name="Lipzen A."/>
            <person name="Lukacs Z."/>
            <person name="Mihaltcheva S."/>
            <person name="Morgado L.N."/>
            <person name="Niskanen T."/>
            <person name="Noordeloos M.E."/>
            <person name="Ohm R.A."/>
            <person name="Ortiz-Santana B."/>
            <person name="Ovrebo C."/>
            <person name="Racz N."/>
            <person name="Riley R."/>
            <person name="Savchenko A."/>
            <person name="Shiryaev A."/>
            <person name="Soop K."/>
            <person name="Spirin V."/>
            <person name="Szebenyi C."/>
            <person name="Tomsovsky M."/>
            <person name="Tulloss R.E."/>
            <person name="Uehling J."/>
            <person name="Grigoriev I.V."/>
            <person name="Vagvolgyi C."/>
            <person name="Papp T."/>
            <person name="Martin F.M."/>
            <person name="Miettinen O."/>
            <person name="Hibbett D.S."/>
            <person name="Nagy L.G."/>
        </authorList>
    </citation>
    <scope>NUCLEOTIDE SEQUENCE [LARGE SCALE GENOMIC DNA]</scope>
    <source>
        <strain evidence="4 5">CBS 121175</strain>
    </source>
</reference>
<feature type="region of interest" description="Disordered" evidence="1">
    <location>
        <begin position="1"/>
        <end position="83"/>
    </location>
</feature>
<feature type="domain" description="Protein UNC80 C-terminal" evidence="3">
    <location>
        <begin position="1327"/>
        <end position="1447"/>
    </location>
</feature>
<dbReference type="PANTHER" id="PTHR31781">
    <property type="entry name" value="UNC80"/>
    <property type="match status" value="1"/>
</dbReference>
<dbReference type="EMBL" id="ML210178">
    <property type="protein sequence ID" value="TFK26094.1"/>
    <property type="molecule type" value="Genomic_DNA"/>
</dbReference>
<dbReference type="GO" id="GO:0055080">
    <property type="term" value="P:monoatomic cation homeostasis"/>
    <property type="evidence" value="ECO:0007669"/>
    <property type="project" value="TreeGrafter"/>
</dbReference>
<dbReference type="GO" id="GO:0034703">
    <property type="term" value="C:cation channel complex"/>
    <property type="evidence" value="ECO:0007669"/>
    <property type="project" value="TreeGrafter"/>
</dbReference>
<evidence type="ECO:0000313" key="5">
    <source>
        <dbReference type="Proteomes" id="UP000307440"/>
    </source>
</evidence>
<dbReference type="PANTHER" id="PTHR31781:SF1">
    <property type="entry name" value="PROTEIN UNC-80 HOMOLOG"/>
    <property type="match status" value="1"/>
</dbReference>
<evidence type="ECO:0000256" key="1">
    <source>
        <dbReference type="SAM" id="MobiDB-lite"/>
    </source>
</evidence>
<keyword evidence="5" id="KW-1185">Reference proteome</keyword>
<dbReference type="GO" id="GO:0005261">
    <property type="term" value="F:monoatomic cation channel activity"/>
    <property type="evidence" value="ECO:0007669"/>
    <property type="project" value="TreeGrafter"/>
</dbReference>
<feature type="compositionally biased region" description="Basic and acidic residues" evidence="1">
    <location>
        <begin position="1043"/>
        <end position="1052"/>
    </location>
</feature>
<protein>
    <submittedName>
        <fullName evidence="4">Uncharacterized protein</fullName>
    </submittedName>
</protein>
<feature type="region of interest" description="Disordered" evidence="1">
    <location>
        <begin position="143"/>
        <end position="168"/>
    </location>
</feature>
<feature type="domain" description="Protein UNC80 central region" evidence="2">
    <location>
        <begin position="829"/>
        <end position="921"/>
    </location>
</feature>
<dbReference type="STRING" id="230819.A0A5C3KZI0"/>
<accession>A0A5C3KZI0</accession>
<dbReference type="Proteomes" id="UP000307440">
    <property type="component" value="Unassembled WGS sequence"/>
</dbReference>
<evidence type="ECO:0000259" key="2">
    <source>
        <dbReference type="Pfam" id="PF19424"/>
    </source>
</evidence>
<proteinExistence type="predicted"/>
<evidence type="ECO:0000259" key="3">
    <source>
        <dbReference type="Pfam" id="PF20262"/>
    </source>
</evidence>
<dbReference type="Pfam" id="PF19424">
    <property type="entry name" value="UNC80"/>
    <property type="match status" value="1"/>
</dbReference>
<evidence type="ECO:0000313" key="4">
    <source>
        <dbReference type="EMBL" id="TFK26094.1"/>
    </source>
</evidence>
<feature type="compositionally biased region" description="Polar residues" evidence="1">
    <location>
        <begin position="1055"/>
        <end position="1064"/>
    </location>
</feature>
<dbReference type="SUPFAM" id="SSF48371">
    <property type="entry name" value="ARM repeat"/>
    <property type="match status" value="1"/>
</dbReference>
<dbReference type="Pfam" id="PF20262">
    <property type="entry name" value="UNC80_C"/>
    <property type="match status" value="1"/>
</dbReference>
<dbReference type="InterPro" id="IPR046460">
    <property type="entry name" value="UNC80_C"/>
</dbReference>
<feature type="region of interest" description="Disordered" evidence="1">
    <location>
        <begin position="1018"/>
        <end position="1064"/>
    </location>
</feature>